<dbReference type="EMBL" id="LAZR01001578">
    <property type="protein sequence ID" value="KKN42471.1"/>
    <property type="molecule type" value="Genomic_DNA"/>
</dbReference>
<gene>
    <name evidence="1" type="ORF">LCGC14_0712810</name>
</gene>
<proteinExistence type="predicted"/>
<name>A0A0F9T081_9ZZZZ</name>
<organism evidence="1">
    <name type="scientific">marine sediment metagenome</name>
    <dbReference type="NCBI Taxonomy" id="412755"/>
    <lineage>
        <taxon>unclassified sequences</taxon>
        <taxon>metagenomes</taxon>
        <taxon>ecological metagenomes</taxon>
    </lineage>
</organism>
<dbReference type="AlphaFoldDB" id="A0A0F9T081"/>
<evidence type="ECO:0000313" key="1">
    <source>
        <dbReference type="EMBL" id="KKN42471.1"/>
    </source>
</evidence>
<protein>
    <submittedName>
        <fullName evidence="1">Uncharacterized protein</fullName>
    </submittedName>
</protein>
<comment type="caution">
    <text evidence="1">The sequence shown here is derived from an EMBL/GenBank/DDBJ whole genome shotgun (WGS) entry which is preliminary data.</text>
</comment>
<dbReference type="Pfam" id="PF13479">
    <property type="entry name" value="AAA_24"/>
    <property type="match status" value="1"/>
</dbReference>
<accession>A0A0F9T081</accession>
<reference evidence="1" key="1">
    <citation type="journal article" date="2015" name="Nature">
        <title>Complex archaea that bridge the gap between prokaryotes and eukaryotes.</title>
        <authorList>
            <person name="Spang A."/>
            <person name="Saw J.H."/>
            <person name="Jorgensen S.L."/>
            <person name="Zaremba-Niedzwiedzka K."/>
            <person name="Martijn J."/>
            <person name="Lind A.E."/>
            <person name="van Eijk R."/>
            <person name="Schleper C."/>
            <person name="Guy L."/>
            <person name="Ettema T.J."/>
        </authorList>
    </citation>
    <scope>NUCLEOTIDE SEQUENCE</scope>
</reference>
<sequence>MSLESFVEAPTVVEPRLVLSLEGRHRSGKTHFALTAPKPLVYFPFDRGLSQDFVVSKFSADGGGIYVPPEDFCLPPVPYPLDKDDLDKYRKKMAREAQLVWTRFMQSWERALEGAKTIVIDTASEQWELLRLARFGKLTQVMPHHYTEVNSEYKSLLNMINESDANLILIHQLKEEWQDRVDASGQKKGSKTGQWVRAGFTKIDYLLHSTLRLACSPDGDFSAEVMDCHQNTDLMGDVLDGPMCSFPMFACQVFPDSDPDEWL</sequence>